<comment type="similarity">
    <text evidence="8">Belongs to the TsuA/YedE (TC 9.B.102) family.</text>
</comment>
<evidence type="ECO:0000256" key="5">
    <source>
        <dbReference type="ARBA" id="ARBA00022692"/>
    </source>
</evidence>
<keyword evidence="7 9" id="KW-0472">Membrane</keyword>
<evidence type="ECO:0000256" key="8">
    <source>
        <dbReference type="ARBA" id="ARBA00035655"/>
    </source>
</evidence>
<evidence type="ECO:0000256" key="3">
    <source>
        <dbReference type="ARBA" id="ARBA00022475"/>
    </source>
</evidence>
<evidence type="ECO:0000256" key="4">
    <source>
        <dbReference type="ARBA" id="ARBA00022519"/>
    </source>
</evidence>
<dbReference type="KEGG" id="gph:GEMMAAP_16660"/>
<keyword evidence="2" id="KW-0813">Transport</keyword>
<evidence type="ECO:0000313" key="10">
    <source>
        <dbReference type="EMBL" id="AMW05977.1"/>
    </source>
</evidence>
<proteinExistence type="inferred from homology"/>
<dbReference type="OrthoDB" id="9814020at2"/>
<keyword evidence="3" id="KW-1003">Cell membrane</keyword>
<reference evidence="10 11" key="2">
    <citation type="journal article" date="2016" name="Environ. Microbiol. Rep.">
        <title>Metagenomic evidence for the presence of phototrophic Gemmatimonadetes bacteria in diverse environments.</title>
        <authorList>
            <person name="Zeng Y."/>
            <person name="Baumbach J."/>
            <person name="Barbosa E.G."/>
            <person name="Azevedo V."/>
            <person name="Zhang C."/>
            <person name="Koblizek M."/>
        </authorList>
    </citation>
    <scope>NUCLEOTIDE SEQUENCE [LARGE SCALE GENOMIC DNA]</scope>
    <source>
        <strain evidence="10 11">AP64</strain>
    </source>
</reference>
<gene>
    <name evidence="10" type="ORF">GEMMAAP_16660</name>
</gene>
<evidence type="ECO:0000256" key="7">
    <source>
        <dbReference type="ARBA" id="ARBA00023136"/>
    </source>
</evidence>
<dbReference type="eggNOG" id="COG2391">
    <property type="taxonomic scope" value="Bacteria"/>
</dbReference>
<dbReference type="EMBL" id="CP011454">
    <property type="protein sequence ID" value="AMW05977.1"/>
    <property type="molecule type" value="Genomic_DNA"/>
</dbReference>
<dbReference type="RefSeq" id="WP_043579357.1">
    <property type="nucleotide sequence ID" value="NZ_CP011454.1"/>
</dbReference>
<evidence type="ECO:0000256" key="1">
    <source>
        <dbReference type="ARBA" id="ARBA00004429"/>
    </source>
</evidence>
<feature type="transmembrane region" description="Helical" evidence="9">
    <location>
        <begin position="26"/>
        <end position="51"/>
    </location>
</feature>
<organism evidence="10 11">
    <name type="scientific">Gemmatimonas phototrophica</name>
    <dbReference type="NCBI Taxonomy" id="1379270"/>
    <lineage>
        <taxon>Bacteria</taxon>
        <taxon>Pseudomonadati</taxon>
        <taxon>Gemmatimonadota</taxon>
        <taxon>Gemmatimonadia</taxon>
        <taxon>Gemmatimonadales</taxon>
        <taxon>Gemmatimonadaceae</taxon>
        <taxon>Gemmatimonas</taxon>
    </lineage>
</organism>
<dbReference type="Pfam" id="PF04143">
    <property type="entry name" value="Sulf_transp"/>
    <property type="match status" value="1"/>
</dbReference>
<feature type="transmembrane region" description="Helical" evidence="9">
    <location>
        <begin position="103"/>
        <end position="120"/>
    </location>
</feature>
<evidence type="ECO:0000256" key="9">
    <source>
        <dbReference type="SAM" id="Phobius"/>
    </source>
</evidence>
<keyword evidence="4" id="KW-0997">Cell inner membrane</keyword>
<dbReference type="AlphaFoldDB" id="A0A143BLQ6"/>
<dbReference type="Proteomes" id="UP000076404">
    <property type="component" value="Chromosome"/>
</dbReference>
<feature type="transmembrane region" description="Helical" evidence="9">
    <location>
        <begin position="72"/>
        <end position="91"/>
    </location>
</feature>
<dbReference type="InterPro" id="IPR007272">
    <property type="entry name" value="Sulf_transp_TsuA/YedE"/>
</dbReference>
<accession>A0A143BLQ6</accession>
<evidence type="ECO:0000313" key="11">
    <source>
        <dbReference type="Proteomes" id="UP000076404"/>
    </source>
</evidence>
<sequence>MTPAEVVVFPNGVFPHGWLQYLQGGLIIGTGVALLFVLTGMIGGMSTVFSSTWSFVVRRPFFQQPTLVGSRAWRLVYAVGLVAGAALWFMLSQQPARVAVTIPTWQLFIGGLLVGYGARLSQGCTSGHGICGLASLSRPSLVAVCTFMATAILTANVMARFLTTGG</sequence>
<dbReference type="PANTHER" id="PTHR30574">
    <property type="entry name" value="INNER MEMBRANE PROTEIN YEDE"/>
    <property type="match status" value="1"/>
</dbReference>
<keyword evidence="5 9" id="KW-0812">Transmembrane</keyword>
<dbReference type="GO" id="GO:0005886">
    <property type="term" value="C:plasma membrane"/>
    <property type="evidence" value="ECO:0007669"/>
    <property type="project" value="UniProtKB-SubCell"/>
</dbReference>
<evidence type="ECO:0000256" key="2">
    <source>
        <dbReference type="ARBA" id="ARBA00022448"/>
    </source>
</evidence>
<feature type="transmembrane region" description="Helical" evidence="9">
    <location>
        <begin position="141"/>
        <end position="162"/>
    </location>
</feature>
<dbReference type="STRING" id="1379270.GEMMAAP_16660"/>
<keyword evidence="11" id="KW-1185">Reference proteome</keyword>
<protein>
    <submittedName>
        <fullName evidence="10">Uncharacterized protein</fullName>
    </submittedName>
</protein>
<evidence type="ECO:0000256" key="6">
    <source>
        <dbReference type="ARBA" id="ARBA00022989"/>
    </source>
</evidence>
<comment type="subcellular location">
    <subcellularLocation>
        <location evidence="1">Cell inner membrane</location>
        <topology evidence="1">Multi-pass membrane protein</topology>
    </subcellularLocation>
</comment>
<dbReference type="PANTHER" id="PTHR30574:SF1">
    <property type="entry name" value="SULPHUR TRANSPORT DOMAIN-CONTAINING PROTEIN"/>
    <property type="match status" value="1"/>
</dbReference>
<reference evidence="10 11" key="1">
    <citation type="journal article" date="2014" name="Proc. Natl. Acad. Sci. U.S.A.">
        <title>Functional type 2 photosynthetic reaction centers found in the rare bacterial phylum Gemmatimonadetes.</title>
        <authorList>
            <person name="Zeng Y."/>
            <person name="Feng F."/>
            <person name="Medova H."/>
            <person name="Dean J."/>
            <person name="Koblizek M."/>
        </authorList>
    </citation>
    <scope>NUCLEOTIDE SEQUENCE [LARGE SCALE GENOMIC DNA]</scope>
    <source>
        <strain evidence="10 11">AP64</strain>
    </source>
</reference>
<name>A0A143BLQ6_9BACT</name>
<keyword evidence="6 9" id="KW-1133">Transmembrane helix</keyword>